<organism evidence="1 2">
    <name type="scientific">Roseateles toxinivorans</name>
    <dbReference type="NCBI Taxonomy" id="270368"/>
    <lineage>
        <taxon>Bacteria</taxon>
        <taxon>Pseudomonadati</taxon>
        <taxon>Pseudomonadota</taxon>
        <taxon>Betaproteobacteria</taxon>
        <taxon>Burkholderiales</taxon>
        <taxon>Sphaerotilaceae</taxon>
        <taxon>Roseateles</taxon>
    </lineage>
</organism>
<gene>
    <name evidence="1" type="ORF">DES47_103565</name>
</gene>
<sequence>MEPRPLTLALRLAVTLSPDGRWTARAELPDGSVKVFSSPFELARFVAQAPVAVPGKGGGLR</sequence>
<dbReference type="AlphaFoldDB" id="A0A4R6QQN9"/>
<comment type="caution">
    <text evidence="1">The sequence shown here is derived from an EMBL/GenBank/DDBJ whole genome shotgun (WGS) entry which is preliminary data.</text>
</comment>
<dbReference type="Proteomes" id="UP000295361">
    <property type="component" value="Unassembled WGS sequence"/>
</dbReference>
<dbReference type="EMBL" id="SNXS01000003">
    <property type="protein sequence ID" value="TDP71584.1"/>
    <property type="molecule type" value="Genomic_DNA"/>
</dbReference>
<reference evidence="1 2" key="1">
    <citation type="submission" date="2019-03" db="EMBL/GenBank/DDBJ databases">
        <title>Genomic Encyclopedia of Type Strains, Phase IV (KMG-IV): sequencing the most valuable type-strain genomes for metagenomic binning, comparative biology and taxonomic classification.</title>
        <authorList>
            <person name="Goeker M."/>
        </authorList>
    </citation>
    <scope>NUCLEOTIDE SEQUENCE [LARGE SCALE GENOMIC DNA]</scope>
    <source>
        <strain evidence="1 2">DSM 16998</strain>
    </source>
</reference>
<proteinExistence type="predicted"/>
<evidence type="ECO:0000313" key="2">
    <source>
        <dbReference type="Proteomes" id="UP000295361"/>
    </source>
</evidence>
<accession>A0A4R6QQN9</accession>
<evidence type="ECO:0000313" key="1">
    <source>
        <dbReference type="EMBL" id="TDP71584.1"/>
    </source>
</evidence>
<protein>
    <submittedName>
        <fullName evidence="1">Uncharacterized protein</fullName>
    </submittedName>
</protein>
<keyword evidence="2" id="KW-1185">Reference proteome</keyword>
<name>A0A4R6QQN9_9BURK</name>
<dbReference type="InParanoid" id="A0A4R6QQN9"/>
<dbReference type="RefSeq" id="WP_133701349.1">
    <property type="nucleotide sequence ID" value="NZ_SNXS01000003.1"/>
</dbReference>